<reference evidence="1 2" key="1">
    <citation type="journal article" date="2019" name="Commun. Biol.">
        <title>The bagworm genome reveals a unique fibroin gene that provides high tensile strength.</title>
        <authorList>
            <person name="Kono N."/>
            <person name="Nakamura H."/>
            <person name="Ohtoshi R."/>
            <person name="Tomita M."/>
            <person name="Numata K."/>
            <person name="Arakawa K."/>
        </authorList>
    </citation>
    <scope>NUCLEOTIDE SEQUENCE [LARGE SCALE GENOMIC DNA]</scope>
</reference>
<evidence type="ECO:0000313" key="1">
    <source>
        <dbReference type="EMBL" id="GBP51341.1"/>
    </source>
</evidence>
<dbReference type="Proteomes" id="UP000299102">
    <property type="component" value="Unassembled WGS sequence"/>
</dbReference>
<name>A0A4C1WJD1_EUMVA</name>
<evidence type="ECO:0000313" key="2">
    <source>
        <dbReference type="Proteomes" id="UP000299102"/>
    </source>
</evidence>
<dbReference type="AlphaFoldDB" id="A0A4C1WJD1"/>
<protein>
    <submittedName>
        <fullName evidence="1">Uncharacterized protein</fullName>
    </submittedName>
</protein>
<gene>
    <name evidence="1" type="ORF">EVAR_34127_1</name>
</gene>
<dbReference type="EMBL" id="BGZK01000579">
    <property type="protein sequence ID" value="GBP51341.1"/>
    <property type="molecule type" value="Genomic_DNA"/>
</dbReference>
<keyword evidence="2" id="KW-1185">Reference proteome</keyword>
<proteinExistence type="predicted"/>
<sequence length="186" mass="21231">MNKTDGLIKRTRSFRYCILASEREFRWPTSLPSLHPGSIRPLHRSSPRSLLYRVLLVSISWLTTLYESLPARGIGTRRDSTRLTLAGRIATGAVSHIGGSEGFPIGCRSRHNFLQNIGRCFLPYKVMNLFPGRVLGKCRVQPEPVARSLTHRLCMWCNRYTLMANGLERNSLRQTDRHKDNDVIPI</sequence>
<dbReference type="OrthoDB" id="10044505at2759"/>
<organism evidence="1 2">
    <name type="scientific">Eumeta variegata</name>
    <name type="common">Bagworm moth</name>
    <name type="synonym">Eumeta japonica</name>
    <dbReference type="NCBI Taxonomy" id="151549"/>
    <lineage>
        <taxon>Eukaryota</taxon>
        <taxon>Metazoa</taxon>
        <taxon>Ecdysozoa</taxon>
        <taxon>Arthropoda</taxon>
        <taxon>Hexapoda</taxon>
        <taxon>Insecta</taxon>
        <taxon>Pterygota</taxon>
        <taxon>Neoptera</taxon>
        <taxon>Endopterygota</taxon>
        <taxon>Lepidoptera</taxon>
        <taxon>Glossata</taxon>
        <taxon>Ditrysia</taxon>
        <taxon>Tineoidea</taxon>
        <taxon>Psychidae</taxon>
        <taxon>Oiketicinae</taxon>
        <taxon>Eumeta</taxon>
    </lineage>
</organism>
<comment type="caution">
    <text evidence="1">The sequence shown here is derived from an EMBL/GenBank/DDBJ whole genome shotgun (WGS) entry which is preliminary data.</text>
</comment>
<accession>A0A4C1WJD1</accession>